<dbReference type="EMBL" id="JAAOIW010000004">
    <property type="protein sequence ID" value="NHN30851.1"/>
    <property type="molecule type" value="Genomic_DNA"/>
</dbReference>
<organism evidence="1 2">
    <name type="scientific">Paenibacillus agricola</name>
    <dbReference type="NCBI Taxonomy" id="2716264"/>
    <lineage>
        <taxon>Bacteria</taxon>
        <taxon>Bacillati</taxon>
        <taxon>Bacillota</taxon>
        <taxon>Bacilli</taxon>
        <taxon>Bacillales</taxon>
        <taxon>Paenibacillaceae</taxon>
        <taxon>Paenibacillus</taxon>
    </lineage>
</organism>
<dbReference type="RefSeq" id="WP_166150262.1">
    <property type="nucleotide sequence ID" value="NZ_JAAOIW010000004.1"/>
</dbReference>
<dbReference type="Proteomes" id="UP001165962">
    <property type="component" value="Unassembled WGS sequence"/>
</dbReference>
<reference evidence="1" key="1">
    <citation type="submission" date="2020-03" db="EMBL/GenBank/DDBJ databases">
        <title>Draft sequencing of Paenibacilllus sp. S3N08.</title>
        <authorList>
            <person name="Kim D.-U."/>
        </authorList>
    </citation>
    <scope>NUCLEOTIDE SEQUENCE</scope>
    <source>
        <strain evidence="1">S3N08</strain>
    </source>
</reference>
<keyword evidence="2" id="KW-1185">Reference proteome</keyword>
<comment type="caution">
    <text evidence="1">The sequence shown here is derived from an EMBL/GenBank/DDBJ whole genome shotgun (WGS) entry which is preliminary data.</text>
</comment>
<protein>
    <submittedName>
        <fullName evidence="1">Uncharacterized protein</fullName>
    </submittedName>
</protein>
<proteinExistence type="predicted"/>
<evidence type="ECO:0000313" key="1">
    <source>
        <dbReference type="EMBL" id="NHN30851.1"/>
    </source>
</evidence>
<gene>
    <name evidence="1" type="ORF">G9U52_13515</name>
</gene>
<evidence type="ECO:0000313" key="2">
    <source>
        <dbReference type="Proteomes" id="UP001165962"/>
    </source>
</evidence>
<accession>A0ABX0JA48</accession>
<name>A0ABX0JA48_9BACL</name>
<sequence length="211" mass="23824">MAGFNEWLGEPELLKKRLVAMAIIELIVCDQAWLRYHSFAPLWSPGISAAKVDNGSGDELFVIFAADGVILKGFDHESGLSPHAREEFEVWPGIYDEVPPKLLGLLNDEAFEQDHVTFCLWREAVDTKWRSGQVDIPTGMDDGAGWLLGTLYAAPEPYVEWANDYFEMELHMEMVKRIYAGEPIEASIIQTLNPERNVEDALRELRESGLV</sequence>